<dbReference type="SUPFAM" id="SSF57667">
    <property type="entry name" value="beta-beta-alpha zinc fingers"/>
    <property type="match status" value="1"/>
</dbReference>
<dbReference type="OrthoDB" id="8922241at2759"/>
<proteinExistence type="predicted"/>
<feature type="compositionally biased region" description="Polar residues" evidence="2">
    <location>
        <begin position="139"/>
        <end position="158"/>
    </location>
</feature>
<gene>
    <name evidence="4" type="ORF">BT96DRAFT_1024845</name>
</gene>
<keyword evidence="5" id="KW-1185">Reference proteome</keyword>
<feature type="compositionally biased region" description="Low complexity" evidence="2">
    <location>
        <begin position="89"/>
        <end position="106"/>
    </location>
</feature>
<sequence length="262" mass="29239">MHSHSRAYSYDDQGVGFSQNNITHTSNYPYTQPMYPEQNSGQYYTSANQIPGASAHGHHDLRYARSTTPAPAAGQRYGRYSTDPRYYQSPGMMSSSSSNSGNTSPSAPYMNPHHYPSSQHSSSHSDRIIPTPADMAHTYNYSGSIPDQHPSQSPSTYPTAGHHSRHHRHPSTSPILSSTRTTSTRSSHASAASSATTERYPCEICGKTFSRSHDRKRHHETQHTNNPLLHRCRYCRKEFSRADSLKRHLDNGCDEMPSGSNK</sequence>
<dbReference type="AlphaFoldDB" id="A0A6A4GVT9"/>
<dbReference type="Proteomes" id="UP000799118">
    <property type="component" value="Unassembled WGS sequence"/>
</dbReference>
<evidence type="ECO:0000313" key="4">
    <source>
        <dbReference type="EMBL" id="KAE9389881.1"/>
    </source>
</evidence>
<feature type="compositionally biased region" description="Low complexity" evidence="2">
    <location>
        <begin position="113"/>
        <end position="122"/>
    </location>
</feature>
<evidence type="ECO:0000259" key="3">
    <source>
        <dbReference type="PROSITE" id="PS50157"/>
    </source>
</evidence>
<evidence type="ECO:0000313" key="5">
    <source>
        <dbReference type="Proteomes" id="UP000799118"/>
    </source>
</evidence>
<feature type="compositionally biased region" description="Polar residues" evidence="2">
    <location>
        <begin position="37"/>
        <end position="51"/>
    </location>
</feature>
<feature type="compositionally biased region" description="Polar residues" evidence="2">
    <location>
        <begin position="16"/>
        <end position="30"/>
    </location>
</feature>
<keyword evidence="1" id="KW-0863">Zinc-finger</keyword>
<keyword evidence="1" id="KW-0479">Metal-binding</keyword>
<feature type="domain" description="C2H2-type" evidence="3">
    <location>
        <begin position="230"/>
        <end position="257"/>
    </location>
</feature>
<dbReference type="InterPro" id="IPR013087">
    <property type="entry name" value="Znf_C2H2_type"/>
</dbReference>
<dbReference type="EMBL" id="ML769678">
    <property type="protein sequence ID" value="KAE9389881.1"/>
    <property type="molecule type" value="Genomic_DNA"/>
</dbReference>
<dbReference type="InterPro" id="IPR036236">
    <property type="entry name" value="Znf_C2H2_sf"/>
</dbReference>
<dbReference type="Gene3D" id="3.30.160.60">
    <property type="entry name" value="Classic Zinc Finger"/>
    <property type="match status" value="1"/>
</dbReference>
<dbReference type="PROSITE" id="PS00028">
    <property type="entry name" value="ZINC_FINGER_C2H2_1"/>
    <property type="match status" value="1"/>
</dbReference>
<dbReference type="SMART" id="SM00355">
    <property type="entry name" value="ZnF_C2H2"/>
    <property type="match status" value="2"/>
</dbReference>
<feature type="compositionally biased region" description="Low complexity" evidence="2">
    <location>
        <begin position="171"/>
        <end position="197"/>
    </location>
</feature>
<feature type="domain" description="C2H2-type" evidence="3">
    <location>
        <begin position="200"/>
        <end position="228"/>
    </location>
</feature>
<accession>A0A6A4GVT9</accession>
<evidence type="ECO:0000256" key="1">
    <source>
        <dbReference type="PROSITE-ProRule" id="PRU00042"/>
    </source>
</evidence>
<protein>
    <recommendedName>
        <fullName evidence="3">C2H2-type domain-containing protein</fullName>
    </recommendedName>
</protein>
<dbReference type="PROSITE" id="PS50157">
    <property type="entry name" value="ZINC_FINGER_C2H2_2"/>
    <property type="match status" value="2"/>
</dbReference>
<feature type="region of interest" description="Disordered" evidence="2">
    <location>
        <begin position="1"/>
        <end position="197"/>
    </location>
</feature>
<keyword evidence="1" id="KW-0862">Zinc</keyword>
<dbReference type="Pfam" id="PF00096">
    <property type="entry name" value="zf-C2H2"/>
    <property type="match status" value="2"/>
</dbReference>
<organism evidence="4 5">
    <name type="scientific">Gymnopus androsaceus JB14</name>
    <dbReference type="NCBI Taxonomy" id="1447944"/>
    <lineage>
        <taxon>Eukaryota</taxon>
        <taxon>Fungi</taxon>
        <taxon>Dikarya</taxon>
        <taxon>Basidiomycota</taxon>
        <taxon>Agaricomycotina</taxon>
        <taxon>Agaricomycetes</taxon>
        <taxon>Agaricomycetidae</taxon>
        <taxon>Agaricales</taxon>
        <taxon>Marasmiineae</taxon>
        <taxon>Omphalotaceae</taxon>
        <taxon>Gymnopus</taxon>
    </lineage>
</organism>
<dbReference type="GO" id="GO:0008270">
    <property type="term" value="F:zinc ion binding"/>
    <property type="evidence" value="ECO:0007669"/>
    <property type="project" value="UniProtKB-KW"/>
</dbReference>
<evidence type="ECO:0000256" key="2">
    <source>
        <dbReference type="SAM" id="MobiDB-lite"/>
    </source>
</evidence>
<name>A0A6A4GVT9_9AGAR</name>
<reference evidence="4" key="1">
    <citation type="journal article" date="2019" name="Environ. Microbiol.">
        <title>Fungal ecological strategies reflected in gene transcription - a case study of two litter decomposers.</title>
        <authorList>
            <person name="Barbi F."/>
            <person name="Kohler A."/>
            <person name="Barry K."/>
            <person name="Baskaran P."/>
            <person name="Daum C."/>
            <person name="Fauchery L."/>
            <person name="Ihrmark K."/>
            <person name="Kuo A."/>
            <person name="LaButti K."/>
            <person name="Lipzen A."/>
            <person name="Morin E."/>
            <person name="Grigoriev I.V."/>
            <person name="Henrissat B."/>
            <person name="Lindahl B."/>
            <person name="Martin F."/>
        </authorList>
    </citation>
    <scope>NUCLEOTIDE SEQUENCE</scope>
    <source>
        <strain evidence="4">JB14</strain>
    </source>
</reference>